<name>A0ACC2U7I2_9FUNG</name>
<proteinExistence type="predicted"/>
<comment type="caution">
    <text evidence="1">The sequence shown here is derived from an EMBL/GenBank/DDBJ whole genome shotgun (WGS) entry which is preliminary data.</text>
</comment>
<dbReference type="EMBL" id="QTSX02001323">
    <property type="protein sequence ID" value="KAJ9082988.1"/>
    <property type="molecule type" value="Genomic_DNA"/>
</dbReference>
<organism evidence="1 2">
    <name type="scientific">Entomophthora muscae</name>
    <dbReference type="NCBI Taxonomy" id="34485"/>
    <lineage>
        <taxon>Eukaryota</taxon>
        <taxon>Fungi</taxon>
        <taxon>Fungi incertae sedis</taxon>
        <taxon>Zoopagomycota</taxon>
        <taxon>Entomophthoromycotina</taxon>
        <taxon>Entomophthoromycetes</taxon>
        <taxon>Entomophthorales</taxon>
        <taxon>Entomophthoraceae</taxon>
        <taxon>Entomophthora</taxon>
    </lineage>
</organism>
<keyword evidence="2" id="KW-1185">Reference proteome</keyword>
<gene>
    <name evidence="1" type="ORF">DSO57_1039235</name>
</gene>
<evidence type="ECO:0000313" key="2">
    <source>
        <dbReference type="Proteomes" id="UP001165960"/>
    </source>
</evidence>
<evidence type="ECO:0000313" key="1">
    <source>
        <dbReference type="EMBL" id="KAJ9082988.1"/>
    </source>
</evidence>
<dbReference type="Proteomes" id="UP001165960">
    <property type="component" value="Unassembled WGS sequence"/>
</dbReference>
<sequence length="110" mass="12103">MIGTEKGSYGRGLKAFKKEVQTVVLKEQETRPASAGRLPKDRFGLTRLKDPKIVLLGFVATGSIAFREVFGCATQGCCLCFCQACLGKLKKFKDIYKKYTSDKSGTIKQA</sequence>
<reference evidence="1" key="1">
    <citation type="submission" date="2022-04" db="EMBL/GenBank/DDBJ databases">
        <title>Genome of the entomopathogenic fungus Entomophthora muscae.</title>
        <authorList>
            <person name="Elya C."/>
            <person name="Lovett B.R."/>
            <person name="Lee E."/>
            <person name="Macias A.M."/>
            <person name="Hajek A.E."/>
            <person name="De Bivort B.L."/>
            <person name="Kasson M.T."/>
            <person name="De Fine Licht H.H."/>
            <person name="Stajich J.E."/>
        </authorList>
    </citation>
    <scope>NUCLEOTIDE SEQUENCE</scope>
    <source>
        <strain evidence="1">Berkeley</strain>
    </source>
</reference>
<protein>
    <submittedName>
        <fullName evidence="1">Uncharacterized protein</fullName>
    </submittedName>
</protein>
<accession>A0ACC2U7I2</accession>